<gene>
    <name evidence="19" type="ORF">TRSC58_02223</name>
</gene>
<proteinExistence type="inferred from homology"/>
<dbReference type="GO" id="GO:0017108">
    <property type="term" value="F:5'-flap endonuclease activity"/>
    <property type="evidence" value="ECO:0007669"/>
    <property type="project" value="UniProtKB-UniRule"/>
</dbReference>
<evidence type="ECO:0000256" key="14">
    <source>
        <dbReference type="ARBA" id="ARBA00034726"/>
    </source>
</evidence>
<dbReference type="PANTHER" id="PTHR11081:SF9">
    <property type="entry name" value="FLAP ENDONUCLEASE 1"/>
    <property type="match status" value="1"/>
</dbReference>
<evidence type="ECO:0000313" key="20">
    <source>
        <dbReference type="Proteomes" id="UP000031737"/>
    </source>
</evidence>
<dbReference type="GO" id="GO:0005654">
    <property type="term" value="C:nucleoplasm"/>
    <property type="evidence" value="ECO:0007669"/>
    <property type="project" value="UniProtKB-SubCell"/>
</dbReference>
<dbReference type="InterPro" id="IPR006084">
    <property type="entry name" value="XPG/Rad2"/>
</dbReference>
<dbReference type="SUPFAM" id="SSF88723">
    <property type="entry name" value="PIN domain-like"/>
    <property type="match status" value="1"/>
</dbReference>
<dbReference type="FunFam" id="3.40.50.1010:FF:000016">
    <property type="entry name" value="Flap endonuclease 1"/>
    <property type="match status" value="1"/>
</dbReference>
<dbReference type="Pfam" id="PF00867">
    <property type="entry name" value="XPG_I"/>
    <property type="match status" value="1"/>
</dbReference>
<dbReference type="InterPro" id="IPR036279">
    <property type="entry name" value="5-3_exonuclease_C_sf"/>
</dbReference>
<comment type="caution">
    <text evidence="19">The sequence shown here is derived from an EMBL/GenBank/DDBJ whole genome shotgun (WGS) entry which is preliminary data.</text>
</comment>
<comment type="subunit">
    <text evidence="15">Interacts with PCNA1 and PCNA2. Three molecules of FEN1 bind to one PCNA trimer with each molecule binding to one PCNA monomer. PCNA stimulates the nuclease activity without altering cleavage specificity.</text>
</comment>
<dbReference type="SMART" id="SM00485">
    <property type="entry name" value="XPGN"/>
    <property type="match status" value="1"/>
</dbReference>
<keyword evidence="5 16" id="KW-0255">Endonuclease</keyword>
<comment type="cofactor">
    <cofactor evidence="16">
        <name>Mg(2+)</name>
        <dbReference type="ChEBI" id="CHEBI:18420"/>
    </cofactor>
    <text evidence="16">Binds 2 magnesium ions per subunit. They probably participate in the reaction catalyzed by the enzyme. May bind an additional third magnesium ion after substrate binding.</text>
</comment>
<comment type="similarity">
    <text evidence="14 16">Belongs to the XPG/RAD2 endonuclease family. FEN1 subfamily.</text>
</comment>
<keyword evidence="3 16" id="KW-0540">Nuclease</keyword>
<dbReference type="GO" id="GO:0043137">
    <property type="term" value="P:DNA replication, removal of RNA primer"/>
    <property type="evidence" value="ECO:0007669"/>
    <property type="project" value="UniProtKB-UniRule"/>
</dbReference>
<evidence type="ECO:0000256" key="10">
    <source>
        <dbReference type="ARBA" id="ARBA00023128"/>
    </source>
</evidence>
<dbReference type="GO" id="GO:0003677">
    <property type="term" value="F:DNA binding"/>
    <property type="evidence" value="ECO:0007669"/>
    <property type="project" value="UniProtKB-UniRule"/>
</dbReference>
<keyword evidence="1 16" id="KW-0597">Phosphoprotein</keyword>
<evidence type="ECO:0000256" key="13">
    <source>
        <dbReference type="ARBA" id="ARBA00029382"/>
    </source>
</evidence>
<dbReference type="FunFam" id="1.10.150.20:FF:000009">
    <property type="entry name" value="Flap endonuclease 1"/>
    <property type="match status" value="1"/>
</dbReference>
<feature type="domain" description="XPG-I" evidence="17">
    <location>
        <begin position="150"/>
        <end position="222"/>
    </location>
</feature>
<evidence type="ECO:0000256" key="11">
    <source>
        <dbReference type="ARBA" id="ARBA00023204"/>
    </source>
</evidence>
<dbReference type="SMART" id="SM00279">
    <property type="entry name" value="HhH2"/>
    <property type="match status" value="1"/>
</dbReference>
<dbReference type="InterPro" id="IPR006085">
    <property type="entry name" value="XPG_DNA_repair_N"/>
</dbReference>
<dbReference type="InterPro" id="IPR019974">
    <property type="entry name" value="XPG_CS"/>
</dbReference>
<dbReference type="InterPro" id="IPR006086">
    <property type="entry name" value="XPG-I_dom"/>
</dbReference>
<evidence type="ECO:0000259" key="18">
    <source>
        <dbReference type="SMART" id="SM00485"/>
    </source>
</evidence>
<dbReference type="GO" id="GO:0005730">
    <property type="term" value="C:nucleolus"/>
    <property type="evidence" value="ECO:0007669"/>
    <property type="project" value="UniProtKB-SubCell"/>
</dbReference>
<dbReference type="Gene3D" id="1.10.150.20">
    <property type="entry name" value="5' to 3' exonuclease, C-terminal subdomain"/>
    <property type="match status" value="1"/>
</dbReference>
<dbReference type="HAMAP" id="MF_00614">
    <property type="entry name" value="Fen"/>
    <property type="match status" value="1"/>
</dbReference>
<dbReference type="GO" id="GO:0006284">
    <property type="term" value="P:base-excision repair"/>
    <property type="evidence" value="ECO:0007669"/>
    <property type="project" value="UniProtKB-UniRule"/>
</dbReference>
<dbReference type="Pfam" id="PF00752">
    <property type="entry name" value="XPG_N"/>
    <property type="match status" value="1"/>
</dbReference>
<dbReference type="CDD" id="cd09867">
    <property type="entry name" value="PIN_FEN1"/>
    <property type="match status" value="1"/>
</dbReference>
<keyword evidence="8 16" id="KW-0269">Exonuclease</keyword>
<dbReference type="GO" id="GO:0000287">
    <property type="term" value="F:magnesium ion binding"/>
    <property type="evidence" value="ECO:0007669"/>
    <property type="project" value="UniProtKB-UniRule"/>
</dbReference>
<keyword evidence="6 16" id="KW-0227">DNA damage</keyword>
<evidence type="ECO:0000256" key="9">
    <source>
        <dbReference type="ARBA" id="ARBA00022842"/>
    </source>
</evidence>
<evidence type="ECO:0000256" key="6">
    <source>
        <dbReference type="ARBA" id="ARBA00022763"/>
    </source>
</evidence>
<keyword evidence="2 16" id="KW-0235">DNA replication</keyword>
<feature type="domain" description="XPG N-terminal" evidence="18">
    <location>
        <begin position="1"/>
        <end position="111"/>
    </location>
</feature>
<keyword evidence="9 16" id="KW-0460">Magnesium</keyword>
<sequence length="393" mass="43971">MGILGLSKLLYDRSPTAIREHELKNYFGRRIAIDASMTIYQFLIAMKGFQDGQGVELTNEAGEVTSHLNGLFARTLRMVDEGLRPIYVFDGKPPTLKASELQERQRRAEEAQQLFEAAKEEGNDELMEKMSKRTVRVSKEQMGEAKKLLRLMGIPVVQAPSEAEAQCAELVKKKKAWAVATEDMDALTFGAPVMLRHLTYSEAKKRPIAEFHLDEVLIMTGLTMPQFIDLCILLGCDYVPKIPGIGPQKAWEGIKKHGNIETLLKSLDTARHTVPDGFHYEEARQFFLAPEVTPGEEIDIQFREPDEEGLIKFLVEEKLFNRDRVVKGIQRLRSALTRKTQGRLDQFFTIKKPAPKPGTGGTTAGVKRGHGAIALSGTLQQKGSGGHKKMVKK</sequence>
<dbReference type="GO" id="GO:0005739">
    <property type="term" value="C:mitochondrion"/>
    <property type="evidence" value="ECO:0007669"/>
    <property type="project" value="UniProtKB-SubCell"/>
</dbReference>
<dbReference type="PRINTS" id="PR00853">
    <property type="entry name" value="XPGRADSUPER"/>
</dbReference>
<dbReference type="PROSITE" id="PS00842">
    <property type="entry name" value="XPG_2"/>
    <property type="match status" value="1"/>
</dbReference>
<keyword evidence="7 16" id="KW-0378">Hydrolase</keyword>
<evidence type="ECO:0000256" key="4">
    <source>
        <dbReference type="ARBA" id="ARBA00022723"/>
    </source>
</evidence>
<keyword evidence="20" id="KW-1185">Reference proteome</keyword>
<dbReference type="GO" id="GO:0008409">
    <property type="term" value="F:5'-3' exonuclease activity"/>
    <property type="evidence" value="ECO:0007669"/>
    <property type="project" value="UniProtKB-UniRule"/>
</dbReference>
<dbReference type="PROSITE" id="PS00841">
    <property type="entry name" value="XPG_1"/>
    <property type="match status" value="1"/>
</dbReference>
<comment type="subcellular location">
    <subcellularLocation>
        <location evidence="16">Nucleus</location>
        <location evidence="16">Nucleolus</location>
    </subcellularLocation>
    <subcellularLocation>
        <location evidence="16">Nucleus</location>
        <location evidence="16">Nucleoplasm</location>
    </subcellularLocation>
    <subcellularLocation>
        <location evidence="16">Mitochondrion</location>
    </subcellularLocation>
    <text evidence="16">Resides mostly in the nucleoli and relocalizes to the nucleoplasm upon DNA damage.</text>
</comment>
<keyword evidence="10 16" id="KW-0496">Mitochondrion</keyword>
<evidence type="ECO:0000256" key="3">
    <source>
        <dbReference type="ARBA" id="ARBA00022722"/>
    </source>
</evidence>
<evidence type="ECO:0000256" key="15">
    <source>
        <dbReference type="ARBA" id="ARBA00063178"/>
    </source>
</evidence>
<reference evidence="19 20" key="1">
    <citation type="submission" date="2013-07" db="EMBL/GenBank/DDBJ databases">
        <authorList>
            <person name="Stoco P.H."/>
            <person name="Wagner G."/>
            <person name="Gerber A."/>
            <person name="Zaha A."/>
            <person name="Thompson C."/>
            <person name="Bartholomeu D.C."/>
            <person name="Luckemeyer D.D."/>
            <person name="Bahia D."/>
            <person name="Loreto E."/>
            <person name="Prestes E.B."/>
            <person name="Lima F.M."/>
            <person name="Rodrigues-Luiz G."/>
            <person name="Vallejo G.A."/>
            <person name="Filho J.F."/>
            <person name="Monteiro K.M."/>
            <person name="Tyler K.M."/>
            <person name="de Almeida L.G."/>
            <person name="Ortiz M.F."/>
            <person name="Siervo M.A."/>
            <person name="de Moraes M.H."/>
            <person name="Cunha O.L."/>
            <person name="Mendonca-Neto R."/>
            <person name="Silva R."/>
            <person name="Teixeira S.M."/>
            <person name="Murta S.M."/>
            <person name="Sincero T.C."/>
            <person name="Mendes T.A."/>
            <person name="Urmenyi T.P."/>
            <person name="Silva V.G."/>
            <person name="da Rocha W.D."/>
            <person name="Andersson B."/>
            <person name="Romanha A.J."/>
            <person name="Steindel M."/>
            <person name="de Vasconcelos A.T."/>
            <person name="Grisard E.C."/>
        </authorList>
    </citation>
    <scope>NUCLEOTIDE SEQUENCE [LARGE SCALE GENOMIC DNA]</scope>
    <source>
        <strain evidence="19 20">SC58</strain>
    </source>
</reference>
<dbReference type="OrthoDB" id="1937206at2759"/>
<comment type="function">
    <text evidence="13 16">Structure-specific nuclease with 5'-flap endonuclease and 5'-3' exonuclease activities involved in DNA replication and repair. During DNA replication, cleaves the 5'-overhanging flap structure that is generated by displacement synthesis when DNA polymerase encounters the 5'-end of a downstream Okazaki fragment. It enters the flap from the 5'-end and then tracks to cleave the flap base, leaving a nick for ligation. Also involved in the long patch base excision repair (LP-BER) pathway, by cleaving within the apurinic/apyrimidinic (AP) site-terminated flap. Acts as a genome stabilization factor that prevents flaps from equilibrating into structures that lead to duplications and deletions. Also possesses 5'-3' exonuclease activity on nicked or gapped double-stranded DNA, and exhibits RNase H activity. Also involved in replication and repair of rDNA and in repairing mitochondrial DNA.</text>
</comment>
<dbReference type="EC" id="3.1.-.-" evidence="16"/>
<evidence type="ECO:0000256" key="12">
    <source>
        <dbReference type="ARBA" id="ARBA00023242"/>
    </source>
</evidence>
<dbReference type="InterPro" id="IPR008918">
    <property type="entry name" value="HhH2"/>
</dbReference>
<evidence type="ECO:0000256" key="16">
    <source>
        <dbReference type="HAMAP-Rule" id="MF_03140"/>
    </source>
</evidence>
<dbReference type="EMBL" id="AUPL01002223">
    <property type="protein sequence ID" value="ESL10049.1"/>
    <property type="molecule type" value="Genomic_DNA"/>
</dbReference>
<organism evidence="19 20">
    <name type="scientific">Trypanosoma rangeli SC58</name>
    <dbReference type="NCBI Taxonomy" id="429131"/>
    <lineage>
        <taxon>Eukaryota</taxon>
        <taxon>Discoba</taxon>
        <taxon>Euglenozoa</taxon>
        <taxon>Kinetoplastea</taxon>
        <taxon>Metakinetoplastina</taxon>
        <taxon>Trypanosomatida</taxon>
        <taxon>Trypanosomatidae</taxon>
        <taxon>Trypanosoma</taxon>
        <taxon>Herpetosoma</taxon>
    </lineage>
</organism>
<dbReference type="CDD" id="cd09907">
    <property type="entry name" value="H3TH_FEN1-Euk"/>
    <property type="match status" value="1"/>
</dbReference>
<dbReference type="VEuPathDB" id="TriTrypDB:TRSC58_02223"/>
<dbReference type="SUPFAM" id="SSF47807">
    <property type="entry name" value="5' to 3' exonuclease, C-terminal subdomain"/>
    <property type="match status" value="1"/>
</dbReference>
<keyword evidence="11 16" id="KW-0234">DNA repair</keyword>
<dbReference type="InterPro" id="IPR023426">
    <property type="entry name" value="Flap_endonuc"/>
</dbReference>
<dbReference type="AlphaFoldDB" id="A0A061J5A9"/>
<protein>
    <recommendedName>
        <fullName evidence="16">Flap endonuclease 1</fullName>
        <shortName evidence="16">FEN-1</shortName>
        <ecNumber evidence="16">3.1.-.-</ecNumber>
    </recommendedName>
    <alternativeName>
        <fullName evidence="16">Flap structure-specific endonuclease 1</fullName>
    </alternativeName>
</protein>
<evidence type="ECO:0000256" key="2">
    <source>
        <dbReference type="ARBA" id="ARBA00022705"/>
    </source>
</evidence>
<keyword evidence="12 16" id="KW-0539">Nucleus</keyword>
<evidence type="ECO:0000256" key="7">
    <source>
        <dbReference type="ARBA" id="ARBA00022801"/>
    </source>
</evidence>
<evidence type="ECO:0000256" key="5">
    <source>
        <dbReference type="ARBA" id="ARBA00022759"/>
    </source>
</evidence>
<dbReference type="PANTHER" id="PTHR11081">
    <property type="entry name" value="FLAP ENDONUCLEASE FAMILY MEMBER"/>
    <property type="match status" value="1"/>
</dbReference>
<accession>A0A061J5A9</accession>
<dbReference type="Proteomes" id="UP000031737">
    <property type="component" value="Unassembled WGS sequence"/>
</dbReference>
<dbReference type="InterPro" id="IPR029060">
    <property type="entry name" value="PIN-like_dom_sf"/>
</dbReference>
<evidence type="ECO:0000259" key="17">
    <source>
        <dbReference type="SMART" id="SM00484"/>
    </source>
</evidence>
<evidence type="ECO:0000256" key="1">
    <source>
        <dbReference type="ARBA" id="ARBA00022553"/>
    </source>
</evidence>
<keyword evidence="4 16" id="KW-0479">Metal-binding</keyword>
<dbReference type="SMART" id="SM00484">
    <property type="entry name" value="XPGI"/>
    <property type="match status" value="1"/>
</dbReference>
<dbReference type="Gene3D" id="3.40.50.1010">
    <property type="entry name" value="5'-nuclease"/>
    <property type="match status" value="1"/>
</dbReference>
<name>A0A061J5A9_TRYRA</name>
<evidence type="ECO:0000256" key="8">
    <source>
        <dbReference type="ARBA" id="ARBA00022839"/>
    </source>
</evidence>
<evidence type="ECO:0000313" key="19">
    <source>
        <dbReference type="EMBL" id="ESL10049.1"/>
    </source>
</evidence>